<dbReference type="PANTHER" id="PTHR30005">
    <property type="entry name" value="EXOPOLYPHOSPHATASE"/>
    <property type="match status" value="1"/>
</dbReference>
<name>C4LHL9_CORK4</name>
<dbReference type="InterPro" id="IPR050273">
    <property type="entry name" value="GppA/Ppx_hydrolase"/>
</dbReference>
<dbReference type="SUPFAM" id="SSF53067">
    <property type="entry name" value="Actin-like ATPase domain"/>
    <property type="match status" value="2"/>
</dbReference>
<evidence type="ECO:0000313" key="2">
    <source>
        <dbReference type="EMBL" id="ACR17324.1"/>
    </source>
</evidence>
<sequence>MDMTSFSGVSDDDMAIMTDQLGRRPRGALEVAYRTPDGQPAVVTTAPRLDDGTPFPTLYYLTDPRLTAEASRLEVAGVMKWMTERLETDEALAADYRAAHENYLSVRNSIEDLGTSFSGGGMPDRVKCLHVLMAYALAEGPDTVRLGTETVALALAQNPELRGTALPDQWPTVEELGISLPMATDSTLEAQSAESSNAPNKTPGTLSLAAVDCGTNSIRLLITDVDAQSGSVVREVTRKNTIVRLGEGVDSSGQLSPAAIERTRVALRGYVDMMLDHGVSAVRMVATSATRDASNRDDFFAMTKAELGRVAPGAVAEVIEGTEEARLSYLGATMDVDAEGRVVVIDVGGGSTEFVVGDKDGDVVGAVSTQMGSVRLSERFLHTDPPTNAECAAAREVVDKNLREAAEELPLADVATVVGCAGTFTTVSAVVQDLPEYLPEKIHLSTLDADDILATTAKVRAETVEQRKARPQILPGRADVIGGGTLIIDAIVEFFHAKAGIEQITVSEKDILDGIIAGLARRQVSFEA</sequence>
<dbReference type="AlphaFoldDB" id="C4LHL9"/>
<dbReference type="eggNOG" id="COG0248">
    <property type="taxonomic scope" value="Bacteria"/>
</dbReference>
<keyword evidence="3" id="KW-1185">Reference proteome</keyword>
<dbReference type="STRING" id="645127.ckrop_0553"/>
<dbReference type="HOGENOM" id="CLU_511734_0_0_11"/>
<dbReference type="GO" id="GO:0004309">
    <property type="term" value="F:exopolyphosphatase activity"/>
    <property type="evidence" value="ECO:0007669"/>
    <property type="project" value="UniProtKB-EC"/>
</dbReference>
<reference evidence="2 3" key="1">
    <citation type="journal article" date="2008" name="J. Biotechnol.">
        <title>Ultrafast pyrosequencing of Corynebacterium kroppenstedtii DSM44385 revealed insights into the physiology of a lipophilic corynebacterium that lacks mycolic acids.</title>
        <authorList>
            <person name="Tauch A."/>
            <person name="Schneider J."/>
            <person name="Szczepanowski R."/>
            <person name="Tilker A."/>
            <person name="Viehoever P."/>
            <person name="Gartemann K.-H."/>
            <person name="Arnold W."/>
            <person name="Blom J."/>
            <person name="Brinkrolf K."/>
            <person name="Brune I."/>
            <person name="Goetker S."/>
            <person name="Weisshaar B."/>
            <person name="Goesmann A."/>
            <person name="Droege M."/>
            <person name="Puehler A."/>
        </authorList>
    </citation>
    <scope>NUCLEOTIDE SEQUENCE [LARGE SCALE GENOMIC DNA]</scope>
    <source>
        <strain evidence="3">DSM 44385 / JCM 11950 / CIP 105744 / CCUG 35717</strain>
    </source>
</reference>
<dbReference type="KEGG" id="ckp:ckrop_0553"/>
<organism evidence="2 3">
    <name type="scientific">Corynebacterium kroppenstedtii (strain DSM 44385 / JCM 11950 / CIP 105744 / CCUG 35717)</name>
    <dbReference type="NCBI Taxonomy" id="645127"/>
    <lineage>
        <taxon>Bacteria</taxon>
        <taxon>Bacillati</taxon>
        <taxon>Actinomycetota</taxon>
        <taxon>Actinomycetes</taxon>
        <taxon>Mycobacteriales</taxon>
        <taxon>Corynebacteriaceae</taxon>
        <taxon>Corynebacterium</taxon>
    </lineage>
</organism>
<gene>
    <name evidence="2" type="primary">ppx2</name>
    <name evidence="2" type="ordered locus">ckrop_0553</name>
</gene>
<accession>C4LHL9</accession>
<evidence type="ECO:0000313" key="3">
    <source>
        <dbReference type="Proteomes" id="UP000001473"/>
    </source>
</evidence>
<keyword evidence="2" id="KW-0378">Hydrolase</keyword>
<dbReference type="InterPro" id="IPR003695">
    <property type="entry name" value="Ppx_GppA_N"/>
</dbReference>
<dbReference type="InterPro" id="IPR043129">
    <property type="entry name" value="ATPase_NBD"/>
</dbReference>
<dbReference type="InterPro" id="IPR007511">
    <property type="entry name" value="DUF501"/>
</dbReference>
<dbReference type="CDD" id="cd24119">
    <property type="entry name" value="ASKHA_NBD_MtPPX2-like"/>
    <property type="match status" value="1"/>
</dbReference>
<dbReference type="Pfam" id="PF02541">
    <property type="entry name" value="Ppx-GppA"/>
    <property type="match status" value="1"/>
</dbReference>
<dbReference type="Gene3D" id="3.30.420.40">
    <property type="match status" value="1"/>
</dbReference>
<dbReference type="Pfam" id="PF04417">
    <property type="entry name" value="DUF501"/>
    <property type="match status" value="1"/>
</dbReference>
<dbReference type="Gene3D" id="3.30.420.150">
    <property type="entry name" value="Exopolyphosphatase. Domain 2"/>
    <property type="match status" value="1"/>
</dbReference>
<dbReference type="Proteomes" id="UP000001473">
    <property type="component" value="Chromosome"/>
</dbReference>
<proteinExistence type="predicted"/>
<dbReference type="eggNOG" id="COG1507">
    <property type="taxonomic scope" value="Bacteria"/>
</dbReference>
<dbReference type="EC" id="3.6.1.11" evidence="2"/>
<dbReference type="PANTHER" id="PTHR30005:SF13">
    <property type="entry name" value="EXOPOLYPHOSPHATASE 2"/>
    <property type="match status" value="1"/>
</dbReference>
<protein>
    <submittedName>
        <fullName evidence="2">Exopolyphosphatase</fullName>
        <ecNumber evidence="2">3.6.1.11</ecNumber>
    </submittedName>
</protein>
<dbReference type="EMBL" id="CP001620">
    <property type="protein sequence ID" value="ACR17324.1"/>
    <property type="molecule type" value="Genomic_DNA"/>
</dbReference>
<evidence type="ECO:0000259" key="1">
    <source>
        <dbReference type="Pfam" id="PF02541"/>
    </source>
</evidence>
<feature type="domain" description="Ppx/GppA phosphatase N-terminal" evidence="1">
    <location>
        <begin position="224"/>
        <end position="515"/>
    </location>
</feature>